<dbReference type="Gene3D" id="2.40.50.140">
    <property type="entry name" value="Nucleic acid-binding proteins"/>
    <property type="match status" value="1"/>
</dbReference>
<dbReference type="Pfam" id="PF12658">
    <property type="entry name" value="Ten1"/>
    <property type="match status" value="1"/>
</dbReference>
<dbReference type="RefSeq" id="XP_043048716.1">
    <property type="nucleotide sequence ID" value="XM_043191744.1"/>
</dbReference>
<dbReference type="AlphaFoldDB" id="A0A9P8AHU8"/>
<gene>
    <name evidence="1" type="ORF">KQ657_000922</name>
</gene>
<sequence length="120" mass="13145">MACLIVDPKQLTWKFPEASTALPCRVRLVVQVVNYVDEKEYIQVCPIPGIGNNRNNNEAFSIDVHNVLGQLKPESVYGGAIIGIGAFWDGIELNVFECQPINGQGLDASLLTSMSELEPI</sequence>
<dbReference type="InterPro" id="IPR012340">
    <property type="entry name" value="NA-bd_OB-fold"/>
</dbReference>
<dbReference type="GO" id="GO:0043047">
    <property type="term" value="F:single-stranded telomeric DNA binding"/>
    <property type="evidence" value="ECO:0007669"/>
    <property type="project" value="InterPro"/>
</dbReference>
<accession>A0A9P8AHU8</accession>
<name>A0A9P8AHU8_9ASCO</name>
<organism evidence="1 2">
    <name type="scientific">Scheffersomyces spartinae</name>
    <dbReference type="NCBI Taxonomy" id="45513"/>
    <lineage>
        <taxon>Eukaryota</taxon>
        <taxon>Fungi</taxon>
        <taxon>Dikarya</taxon>
        <taxon>Ascomycota</taxon>
        <taxon>Saccharomycotina</taxon>
        <taxon>Pichiomycetes</taxon>
        <taxon>Debaryomycetaceae</taxon>
        <taxon>Scheffersomyces</taxon>
    </lineage>
</organism>
<reference evidence="1" key="1">
    <citation type="submission" date="2021-03" db="EMBL/GenBank/DDBJ databases">
        <authorList>
            <person name="Palmer J.M."/>
        </authorList>
    </citation>
    <scope>NUCLEOTIDE SEQUENCE</scope>
    <source>
        <strain evidence="1">ARV_011</strain>
    </source>
</reference>
<keyword evidence="2" id="KW-1185">Reference proteome</keyword>
<comment type="caution">
    <text evidence="1">The sequence shown here is derived from an EMBL/GenBank/DDBJ whole genome shotgun (WGS) entry which is preliminary data.</text>
</comment>
<dbReference type="EMBL" id="JAHMUF010000013">
    <property type="protein sequence ID" value="KAG7193168.1"/>
    <property type="molecule type" value="Genomic_DNA"/>
</dbReference>
<proteinExistence type="predicted"/>
<dbReference type="GO" id="GO:1990879">
    <property type="term" value="C:CST complex"/>
    <property type="evidence" value="ECO:0007669"/>
    <property type="project" value="InterPro"/>
</dbReference>
<dbReference type="GeneID" id="66114296"/>
<dbReference type="InterPro" id="IPR024222">
    <property type="entry name" value="Ten1_fungal"/>
</dbReference>
<protein>
    <submittedName>
        <fullName evidence="1">Uncharacterized protein</fullName>
    </submittedName>
</protein>
<dbReference type="GO" id="GO:0016233">
    <property type="term" value="P:telomere capping"/>
    <property type="evidence" value="ECO:0007669"/>
    <property type="project" value="InterPro"/>
</dbReference>
<dbReference type="Proteomes" id="UP000790833">
    <property type="component" value="Unassembled WGS sequence"/>
</dbReference>
<evidence type="ECO:0000313" key="1">
    <source>
        <dbReference type="EMBL" id="KAG7193168.1"/>
    </source>
</evidence>
<evidence type="ECO:0000313" key="2">
    <source>
        <dbReference type="Proteomes" id="UP000790833"/>
    </source>
</evidence>